<reference evidence="1 2" key="1">
    <citation type="submission" date="2024-03" db="EMBL/GenBank/DDBJ databases">
        <title>Actinomycetospora sp. OC33-EN07, a novel actinomycete isolated from wild orchid (Aerides multiflora).</title>
        <authorList>
            <person name="Suriyachadkun C."/>
        </authorList>
    </citation>
    <scope>NUCLEOTIDE SEQUENCE [LARGE SCALE GENOMIC DNA]</scope>
    <source>
        <strain evidence="1 2">OC33-EN07</strain>
    </source>
</reference>
<dbReference type="PANTHER" id="PTHR38479">
    <property type="entry name" value="LMO0824 PROTEIN"/>
    <property type="match status" value="1"/>
</dbReference>
<evidence type="ECO:0000313" key="1">
    <source>
        <dbReference type="EMBL" id="MEJ2860048.1"/>
    </source>
</evidence>
<proteinExistence type="predicted"/>
<dbReference type="InterPro" id="IPR009351">
    <property type="entry name" value="AlkZ-like"/>
</dbReference>
<keyword evidence="2" id="KW-1185">Reference proteome</keyword>
<organism evidence="1 2">
    <name type="scientific">Actinomycetospora flava</name>
    <dbReference type="NCBI Taxonomy" id="3129232"/>
    <lineage>
        <taxon>Bacteria</taxon>
        <taxon>Bacillati</taxon>
        <taxon>Actinomycetota</taxon>
        <taxon>Actinomycetes</taxon>
        <taxon>Pseudonocardiales</taxon>
        <taxon>Pseudonocardiaceae</taxon>
        <taxon>Actinomycetospora</taxon>
    </lineage>
</organism>
<accession>A0ABU8M0Y3</accession>
<dbReference type="PANTHER" id="PTHR38479:SF2">
    <property type="entry name" value="WINGED HELIX DNA-BINDING DOMAIN-CONTAINING PROTEIN"/>
    <property type="match status" value="1"/>
</dbReference>
<dbReference type="RefSeq" id="WP_337699209.1">
    <property type="nucleotide sequence ID" value="NZ_JBBEGM010000001.1"/>
</dbReference>
<comment type="caution">
    <text evidence="1">The sequence shown here is derived from an EMBL/GenBank/DDBJ whole genome shotgun (WGS) entry which is preliminary data.</text>
</comment>
<dbReference type="EMBL" id="JBBEGM010000001">
    <property type="protein sequence ID" value="MEJ2860048.1"/>
    <property type="molecule type" value="Genomic_DNA"/>
</dbReference>
<protein>
    <submittedName>
        <fullName evidence="1">Crosslink repair DNA glycosylase YcaQ family protein</fullName>
    </submittedName>
</protein>
<dbReference type="Pfam" id="PF06224">
    <property type="entry name" value="AlkZ-like"/>
    <property type="match status" value="1"/>
</dbReference>
<dbReference type="Proteomes" id="UP001369736">
    <property type="component" value="Unassembled WGS sequence"/>
</dbReference>
<name>A0ABU8M0Y3_9PSEU</name>
<gene>
    <name evidence="1" type="ORF">WCD58_02700</name>
</gene>
<sequence>MTAPPGRAPLRSVSPEQVRRFRLRRQFVADRDGTDPVATARRLLGVQAQVPSAAAQGVAVRTTTGTADDGTVDAALAAGTLVRTWAARGTLHLLATDQAPSLLALLAAARSWDKGSWQREFATAEQMTALEAAVVDVLADGAVLTREELTAALVAHSGDEGLAEAIRSGWGTVLKPLAWQGLICHGPPSGTRVTFTRPAWPGLPDADEAARAIVPAFLAAHGPATPTAFDAWLLRGMTPKARLRRWFTDLVADGTLAEVTVDGEARYARPEDLDDLETAPPVGARLLGPFDPYVLGTGTADPDLVPPARRKEVSRAAGWIAPVVVDDGRVVGTWSADDDVLTVTPFDGPVDGDALEAERAVWSRVLGRPLTLPG</sequence>
<evidence type="ECO:0000313" key="2">
    <source>
        <dbReference type="Proteomes" id="UP001369736"/>
    </source>
</evidence>